<dbReference type="Proteomes" id="UP001519294">
    <property type="component" value="Unassembled WGS sequence"/>
</dbReference>
<dbReference type="RefSeq" id="WP_226371700.1">
    <property type="nucleotide sequence ID" value="NZ_JAGIKX010000050.1"/>
</dbReference>
<gene>
    <name evidence="1" type="ORF">J2Z81_003059</name>
</gene>
<accession>A0ABS4SC33</accession>
<comment type="caution">
    <text evidence="1">The sequence shown here is derived from an EMBL/GenBank/DDBJ whole genome shotgun (WGS) entry which is preliminary data.</text>
</comment>
<evidence type="ECO:0000313" key="2">
    <source>
        <dbReference type="Proteomes" id="UP001519294"/>
    </source>
</evidence>
<reference evidence="1 2" key="1">
    <citation type="submission" date="2021-03" db="EMBL/GenBank/DDBJ databases">
        <title>Genomic Encyclopedia of Type Strains, Phase IV (KMG-IV): sequencing the most valuable type-strain genomes for metagenomic binning, comparative biology and taxonomic classification.</title>
        <authorList>
            <person name="Goeker M."/>
        </authorList>
    </citation>
    <scope>NUCLEOTIDE SEQUENCE [LARGE SCALE GENOMIC DNA]</scope>
    <source>
        <strain evidence="1 2">DSM 25790</strain>
    </source>
</reference>
<name>A0ABS4SC33_9BACI</name>
<sequence length="83" mass="9289">MLAKTEGTLVENNVYSAQEVIDFLSKDENAMILSDSIETVFGLSDNIKIVKIAYQYKFIASRSQKGAIQSPLQKTKVIYAEKI</sequence>
<proteinExistence type="predicted"/>
<evidence type="ECO:0000313" key="1">
    <source>
        <dbReference type="EMBL" id="MBP2259068.1"/>
    </source>
</evidence>
<organism evidence="1 2">
    <name type="scientific">Virgibacillus alimentarius</name>
    <dbReference type="NCBI Taxonomy" id="698769"/>
    <lineage>
        <taxon>Bacteria</taxon>
        <taxon>Bacillati</taxon>
        <taxon>Bacillota</taxon>
        <taxon>Bacilli</taxon>
        <taxon>Bacillales</taxon>
        <taxon>Bacillaceae</taxon>
        <taxon>Virgibacillus</taxon>
    </lineage>
</organism>
<protein>
    <submittedName>
        <fullName evidence="1">Uncharacterized protein</fullName>
    </submittedName>
</protein>
<dbReference type="EMBL" id="JAGIKX010000050">
    <property type="protein sequence ID" value="MBP2259068.1"/>
    <property type="molecule type" value="Genomic_DNA"/>
</dbReference>
<keyword evidence="2" id="KW-1185">Reference proteome</keyword>